<dbReference type="EMBL" id="JAFEJA010000002">
    <property type="protein sequence ID" value="MBM9623090.1"/>
    <property type="molecule type" value="Genomic_DNA"/>
</dbReference>
<proteinExistence type="predicted"/>
<dbReference type="InterPro" id="IPR013107">
    <property type="entry name" value="Acyl-CoA_DH_C"/>
</dbReference>
<evidence type="ECO:0000259" key="3">
    <source>
        <dbReference type="Pfam" id="PF08028"/>
    </source>
</evidence>
<comment type="caution">
    <text evidence="4">The sequence shown here is derived from an EMBL/GenBank/DDBJ whole genome shotgun (WGS) entry which is preliminary data.</text>
</comment>
<keyword evidence="5" id="KW-1185">Reference proteome</keyword>
<dbReference type="InterPro" id="IPR037069">
    <property type="entry name" value="AcylCoA_DH/ox_N_sf"/>
</dbReference>
<dbReference type="Gene3D" id="1.20.140.10">
    <property type="entry name" value="Butyryl-CoA Dehydrogenase, subunit A, domain 3"/>
    <property type="match status" value="1"/>
</dbReference>
<evidence type="ECO:0000313" key="4">
    <source>
        <dbReference type="EMBL" id="MBM9623090.1"/>
    </source>
</evidence>
<accession>A0ABS2UZT6</accession>
<dbReference type="Gene3D" id="2.40.110.10">
    <property type="entry name" value="Butyryl-CoA Dehydrogenase, subunit A, domain 2"/>
    <property type="match status" value="1"/>
</dbReference>
<feature type="domain" description="Acyl-CoA dehydrogenase/oxidase N-terminal" evidence="2">
    <location>
        <begin position="19"/>
        <end position="127"/>
    </location>
</feature>
<gene>
    <name evidence="4" type="ORF">JE024_31295</name>
</gene>
<dbReference type="InterPro" id="IPR036250">
    <property type="entry name" value="AcylCo_DH-like_C"/>
</dbReference>
<dbReference type="PIRSF" id="PIRSF016578">
    <property type="entry name" value="HsaA"/>
    <property type="match status" value="1"/>
</dbReference>
<evidence type="ECO:0000259" key="2">
    <source>
        <dbReference type="Pfam" id="PF02771"/>
    </source>
</evidence>
<dbReference type="InterPro" id="IPR046373">
    <property type="entry name" value="Acyl-CoA_Oxase/DH_mid-dom_sf"/>
</dbReference>
<evidence type="ECO:0000256" key="1">
    <source>
        <dbReference type="ARBA" id="ARBA00023002"/>
    </source>
</evidence>
<dbReference type="Pfam" id="PF02771">
    <property type="entry name" value="Acyl-CoA_dh_N"/>
    <property type="match status" value="1"/>
</dbReference>
<protein>
    <submittedName>
        <fullName evidence="4">Acyl-CoA dehydrogenase family protein</fullName>
    </submittedName>
</protein>
<sequence>MGFPVRWAVRTSTRTGRTADDELWRRVVSELADDLAVDALTRDRAGKPPYDEVARLKEAGLPGLLVPPGAGERGTDLRGACAVLGELAAADSSVAELLARHYALTWSGRLFGTPADAERFERRTAAGGHLLAGGVDLPETAAGPPLTLRTTGNGRMLSGCRTLEAGATVADCLVVDASPAPGGDPLVVLVDPAHPGVQVSPAPERLGQRLTGAGSVVFDSVPVTADDVVGAVPRDERALAPLTALTPLVLRLLLSHVALGTAEGALAEARDISRAARAADPREGGRLFDGVDGRPATDPYLLLAYGESATEAHAAASVVERATAALADGLAAGRELTADESADIAALVGAAEAVTARSAVHITTRVLGLFPGAGPAAADPGLDRFWRNARVLTARHSAAHSLRDIGDHYLNGSLPRLAGHR</sequence>
<keyword evidence="1" id="KW-0560">Oxidoreductase</keyword>
<dbReference type="Gene3D" id="1.10.540.10">
    <property type="entry name" value="Acyl-CoA dehydrogenase/oxidase, N-terminal domain"/>
    <property type="match status" value="1"/>
</dbReference>
<organism evidence="4 5">
    <name type="scientific">Streptomyces zhihengii</name>
    <dbReference type="NCBI Taxonomy" id="1818004"/>
    <lineage>
        <taxon>Bacteria</taxon>
        <taxon>Bacillati</taxon>
        <taxon>Actinomycetota</taxon>
        <taxon>Actinomycetes</taxon>
        <taxon>Kitasatosporales</taxon>
        <taxon>Streptomycetaceae</taxon>
        <taxon>Streptomyces</taxon>
    </lineage>
</organism>
<dbReference type="Proteomes" id="UP000664109">
    <property type="component" value="Unassembled WGS sequence"/>
</dbReference>
<dbReference type="SUPFAM" id="SSF47203">
    <property type="entry name" value="Acyl-CoA dehydrogenase C-terminal domain-like"/>
    <property type="match status" value="1"/>
</dbReference>
<evidence type="ECO:0000313" key="5">
    <source>
        <dbReference type="Proteomes" id="UP000664109"/>
    </source>
</evidence>
<dbReference type="InterPro" id="IPR009100">
    <property type="entry name" value="AcylCoA_DH/oxidase_NM_dom_sf"/>
</dbReference>
<dbReference type="PANTHER" id="PTHR43884">
    <property type="entry name" value="ACYL-COA DEHYDROGENASE"/>
    <property type="match status" value="1"/>
</dbReference>
<dbReference type="SUPFAM" id="SSF56645">
    <property type="entry name" value="Acyl-CoA dehydrogenase NM domain-like"/>
    <property type="match status" value="1"/>
</dbReference>
<dbReference type="Pfam" id="PF08028">
    <property type="entry name" value="Acyl-CoA_dh_2"/>
    <property type="match status" value="1"/>
</dbReference>
<name>A0ABS2UZT6_9ACTN</name>
<dbReference type="PANTHER" id="PTHR43884:SF12">
    <property type="entry name" value="ISOVALERYL-COA DEHYDROGENASE, MITOCHONDRIAL-RELATED"/>
    <property type="match status" value="1"/>
</dbReference>
<dbReference type="InterPro" id="IPR013786">
    <property type="entry name" value="AcylCoA_DH/ox_N"/>
</dbReference>
<reference evidence="4 5" key="1">
    <citation type="journal article" date="2016" name="Arch. Microbiol.">
        <title>Streptomyces zhihengii sp. nov., isolated from rhizospheric soil of Psammosilene tunicoides.</title>
        <authorList>
            <person name="Huang M.J."/>
            <person name="Fei J.J."/>
            <person name="Salam N."/>
            <person name="Kim C.J."/>
            <person name="Hozzein W.N."/>
            <person name="Xiao M."/>
            <person name="Huang H.Q."/>
            <person name="Li W.J."/>
        </authorList>
    </citation>
    <scope>NUCLEOTIDE SEQUENCE [LARGE SCALE GENOMIC DNA]</scope>
    <source>
        <strain evidence="4 5">YIM T102</strain>
    </source>
</reference>
<feature type="domain" description="Acyl-CoA dehydrogenase C-terminal" evidence="3">
    <location>
        <begin position="253"/>
        <end position="394"/>
    </location>
</feature>